<feature type="domain" description="Luciferase-like" evidence="2">
    <location>
        <begin position="18"/>
        <end position="102"/>
    </location>
</feature>
<keyword evidence="1" id="KW-0560">Oxidoreductase</keyword>
<organism evidence="3 4">
    <name type="scientific">Kribbella jejuensis</name>
    <dbReference type="NCBI Taxonomy" id="236068"/>
    <lineage>
        <taxon>Bacteria</taxon>
        <taxon>Bacillati</taxon>
        <taxon>Actinomycetota</taxon>
        <taxon>Actinomycetes</taxon>
        <taxon>Propionibacteriales</taxon>
        <taxon>Kribbellaceae</taxon>
        <taxon>Kribbella</taxon>
    </lineage>
</organism>
<dbReference type="PANTHER" id="PTHR43244:SF1">
    <property type="entry name" value="5,10-METHYLENETETRAHYDROMETHANOPTERIN REDUCTASE"/>
    <property type="match status" value="1"/>
</dbReference>
<comment type="caution">
    <text evidence="3">The sequence shown here is derived from an EMBL/GenBank/DDBJ whole genome shotgun (WGS) entry which is preliminary data.</text>
</comment>
<dbReference type="Pfam" id="PF00296">
    <property type="entry name" value="Bac_luciferase"/>
    <property type="match status" value="1"/>
</dbReference>
<dbReference type="PANTHER" id="PTHR43244">
    <property type="match status" value="1"/>
</dbReference>
<dbReference type="InterPro" id="IPR019922">
    <property type="entry name" value="Lucif-like_OxRdatse_MSMEG_4141"/>
</dbReference>
<accession>A0A542EVK0</accession>
<gene>
    <name evidence="3" type="ORF">FB475_3547</name>
</gene>
<name>A0A542EVK0_9ACTN</name>
<evidence type="ECO:0000313" key="3">
    <source>
        <dbReference type="EMBL" id="TQJ19381.1"/>
    </source>
</evidence>
<dbReference type="NCBIfam" id="TIGR03620">
    <property type="entry name" value="F420_MSMEG_4141"/>
    <property type="match status" value="1"/>
</dbReference>
<proteinExistence type="predicted"/>
<evidence type="ECO:0000259" key="2">
    <source>
        <dbReference type="Pfam" id="PF00296"/>
    </source>
</evidence>
<dbReference type="Proteomes" id="UP000316298">
    <property type="component" value="Unassembled WGS sequence"/>
</dbReference>
<sequence>MTDHQFGRFGITTGLTSSADSLAAARAAEELGWPVIWLSGGPLPGLETITDLVGATSTIKFVSGILAVVKYSAAEVSTTYAALEEAAPGRFTVGLGGAHGANPIARLKSYLDELDVPVERRVLAALGPRMLALAAERSAGAYPFLTSAAYSAEARKVLGPDKLLAVSHLVVLETDADRARAIARDTISFFTTIPGYVASLQRQGFNQSDLTELPDHMIDALAAWGTPANIKAKLTEHLDAGAHHVAVNVITGETGPQPIEQWRALSPVLLD</sequence>
<dbReference type="AlphaFoldDB" id="A0A542EVK0"/>
<dbReference type="InterPro" id="IPR011251">
    <property type="entry name" value="Luciferase-like_dom"/>
</dbReference>
<evidence type="ECO:0000256" key="1">
    <source>
        <dbReference type="ARBA" id="ARBA00023002"/>
    </source>
</evidence>
<dbReference type="Gene3D" id="3.20.20.30">
    <property type="entry name" value="Luciferase-like domain"/>
    <property type="match status" value="2"/>
</dbReference>
<protein>
    <submittedName>
        <fullName evidence="3">Putative F420-dependent oxidoreductase</fullName>
    </submittedName>
</protein>
<dbReference type="RefSeq" id="WP_185759285.1">
    <property type="nucleotide sequence ID" value="NZ_BAAAKA010000004.1"/>
</dbReference>
<dbReference type="InterPro" id="IPR050564">
    <property type="entry name" value="F420-G6PD/mer"/>
</dbReference>
<dbReference type="EMBL" id="VFMM01000001">
    <property type="protein sequence ID" value="TQJ19381.1"/>
    <property type="molecule type" value="Genomic_DNA"/>
</dbReference>
<reference evidence="3 4" key="1">
    <citation type="submission" date="2019-06" db="EMBL/GenBank/DDBJ databases">
        <title>Sequencing the genomes of 1000 actinobacteria strains.</title>
        <authorList>
            <person name="Klenk H.-P."/>
        </authorList>
    </citation>
    <scope>NUCLEOTIDE SEQUENCE [LARGE SCALE GENOMIC DNA]</scope>
    <source>
        <strain evidence="3 4">DSM 17305</strain>
    </source>
</reference>
<evidence type="ECO:0000313" key="4">
    <source>
        <dbReference type="Proteomes" id="UP000316298"/>
    </source>
</evidence>
<keyword evidence="4" id="KW-1185">Reference proteome</keyword>
<dbReference type="GO" id="GO:0016705">
    <property type="term" value="F:oxidoreductase activity, acting on paired donors, with incorporation or reduction of molecular oxygen"/>
    <property type="evidence" value="ECO:0007669"/>
    <property type="project" value="InterPro"/>
</dbReference>
<dbReference type="SUPFAM" id="SSF51679">
    <property type="entry name" value="Bacterial luciferase-like"/>
    <property type="match status" value="1"/>
</dbReference>
<dbReference type="InterPro" id="IPR036661">
    <property type="entry name" value="Luciferase-like_sf"/>
</dbReference>